<evidence type="ECO:0000313" key="1">
    <source>
        <dbReference type="EMBL" id="KKQ34495.1"/>
    </source>
</evidence>
<sequence>MKKENFYLVGRFYHGLARAHEKLTGMWVYVYQDFTVAFPERFNSAGDFNDNGLACVTKSKNNEPPTPKATASQRKEVDIFYINTKGVRQSQSISAKKNFHAEISDN</sequence>
<name>A0A0G0H7H5_9BACT</name>
<organism evidence="1 2">
    <name type="scientific">Candidatus Nomurabacteria bacterium GW2011_GWB1_37_5</name>
    <dbReference type="NCBI Taxonomy" id="1618742"/>
    <lineage>
        <taxon>Bacteria</taxon>
        <taxon>Candidatus Nomuraibacteriota</taxon>
    </lineage>
</organism>
<dbReference type="Proteomes" id="UP000033876">
    <property type="component" value="Unassembled WGS sequence"/>
</dbReference>
<reference evidence="1 2" key="1">
    <citation type="journal article" date="2015" name="Nature">
        <title>rRNA introns, odd ribosomes, and small enigmatic genomes across a large radiation of phyla.</title>
        <authorList>
            <person name="Brown C.T."/>
            <person name="Hug L.A."/>
            <person name="Thomas B.C."/>
            <person name="Sharon I."/>
            <person name="Castelle C.J."/>
            <person name="Singh A."/>
            <person name="Wilkins M.J."/>
            <person name="Williams K.H."/>
            <person name="Banfield J.F."/>
        </authorList>
    </citation>
    <scope>NUCLEOTIDE SEQUENCE [LARGE SCALE GENOMIC DNA]</scope>
</reference>
<gene>
    <name evidence="1" type="ORF">US50_C0046G0002</name>
</gene>
<dbReference type="EMBL" id="LBTF01000046">
    <property type="protein sequence ID" value="KKQ34495.1"/>
    <property type="molecule type" value="Genomic_DNA"/>
</dbReference>
<accession>A0A0G0H7H5</accession>
<evidence type="ECO:0000313" key="2">
    <source>
        <dbReference type="Proteomes" id="UP000033876"/>
    </source>
</evidence>
<dbReference type="AlphaFoldDB" id="A0A0G0H7H5"/>
<proteinExistence type="predicted"/>
<comment type="caution">
    <text evidence="1">The sequence shown here is derived from an EMBL/GenBank/DDBJ whole genome shotgun (WGS) entry which is preliminary data.</text>
</comment>
<protein>
    <submittedName>
        <fullName evidence="1">Uncharacterized protein</fullName>
    </submittedName>
</protein>